<keyword evidence="5" id="KW-1185">Reference proteome</keyword>
<dbReference type="SMART" id="SM00448">
    <property type="entry name" value="REC"/>
    <property type="match status" value="1"/>
</dbReference>
<evidence type="ECO:0000259" key="2">
    <source>
        <dbReference type="PROSITE" id="PS50110"/>
    </source>
</evidence>
<dbReference type="SMART" id="SM00850">
    <property type="entry name" value="LytTR"/>
    <property type="match status" value="1"/>
</dbReference>
<name>L8K1S9_9BACT</name>
<evidence type="ECO:0000313" key="5">
    <source>
        <dbReference type="Proteomes" id="UP000011135"/>
    </source>
</evidence>
<protein>
    <submittedName>
        <fullName evidence="4">Response regulator</fullName>
    </submittedName>
</protein>
<feature type="domain" description="Response regulatory" evidence="2">
    <location>
        <begin position="5"/>
        <end position="120"/>
    </location>
</feature>
<comment type="caution">
    <text evidence="4">The sequence shown here is derived from an EMBL/GenBank/DDBJ whole genome shotgun (WGS) entry which is preliminary data.</text>
</comment>
<dbReference type="eggNOG" id="COG3279">
    <property type="taxonomic scope" value="Bacteria"/>
</dbReference>
<dbReference type="SUPFAM" id="SSF52172">
    <property type="entry name" value="CheY-like"/>
    <property type="match status" value="1"/>
</dbReference>
<dbReference type="Pfam" id="PF04397">
    <property type="entry name" value="LytTR"/>
    <property type="match status" value="1"/>
</dbReference>
<dbReference type="PROSITE" id="PS50930">
    <property type="entry name" value="HTH_LYTTR"/>
    <property type="match status" value="1"/>
</dbReference>
<dbReference type="STRING" id="1237149.C900_04264"/>
<dbReference type="RefSeq" id="WP_009577993.1">
    <property type="nucleotide sequence ID" value="NZ_AMZN01000006.1"/>
</dbReference>
<evidence type="ECO:0000259" key="3">
    <source>
        <dbReference type="PROSITE" id="PS50930"/>
    </source>
</evidence>
<feature type="modified residue" description="4-aspartylphosphate" evidence="1">
    <location>
        <position position="55"/>
    </location>
</feature>
<dbReference type="OrthoDB" id="1646880at2"/>
<dbReference type="InterPro" id="IPR046947">
    <property type="entry name" value="LytR-like"/>
</dbReference>
<dbReference type="CDD" id="cd17534">
    <property type="entry name" value="REC_DC-like"/>
    <property type="match status" value="1"/>
</dbReference>
<dbReference type="PANTHER" id="PTHR37299:SF1">
    <property type="entry name" value="STAGE 0 SPORULATION PROTEIN A HOMOLOG"/>
    <property type="match status" value="1"/>
</dbReference>
<dbReference type="PROSITE" id="PS50110">
    <property type="entry name" value="RESPONSE_REGULATORY"/>
    <property type="match status" value="1"/>
</dbReference>
<dbReference type="GO" id="GO:0003677">
    <property type="term" value="F:DNA binding"/>
    <property type="evidence" value="ECO:0007669"/>
    <property type="project" value="InterPro"/>
</dbReference>
<dbReference type="InterPro" id="IPR007492">
    <property type="entry name" value="LytTR_DNA-bd_dom"/>
</dbReference>
<dbReference type="Proteomes" id="UP000011135">
    <property type="component" value="Unassembled WGS sequence"/>
</dbReference>
<dbReference type="InterPro" id="IPR001789">
    <property type="entry name" value="Sig_transdc_resp-reg_receiver"/>
</dbReference>
<proteinExistence type="predicted"/>
<dbReference type="Gene3D" id="2.40.50.1020">
    <property type="entry name" value="LytTr DNA-binding domain"/>
    <property type="match status" value="1"/>
</dbReference>
<feature type="domain" description="HTH LytTR-type" evidence="3">
    <location>
        <begin position="145"/>
        <end position="243"/>
    </location>
</feature>
<reference evidence="4 5" key="1">
    <citation type="submission" date="2012-12" db="EMBL/GenBank/DDBJ databases">
        <title>Genome assembly of Fulvivirga imtechensis AK7.</title>
        <authorList>
            <person name="Nupur N."/>
            <person name="Khatri I."/>
            <person name="Kumar R."/>
            <person name="Subramanian S."/>
            <person name="Pinnaka A."/>
        </authorList>
    </citation>
    <scope>NUCLEOTIDE SEQUENCE [LARGE SCALE GENOMIC DNA]</scope>
    <source>
        <strain evidence="4 5">AK7</strain>
    </source>
</reference>
<organism evidence="4 5">
    <name type="scientific">Fulvivirga imtechensis AK7</name>
    <dbReference type="NCBI Taxonomy" id="1237149"/>
    <lineage>
        <taxon>Bacteria</taxon>
        <taxon>Pseudomonadati</taxon>
        <taxon>Bacteroidota</taxon>
        <taxon>Cytophagia</taxon>
        <taxon>Cytophagales</taxon>
        <taxon>Fulvivirgaceae</taxon>
        <taxon>Fulvivirga</taxon>
    </lineage>
</organism>
<sequence>MNKVNILIVEDDLILAEDLKFMLLGLGYQVCGRAANTREALTILEDHTPNLALLDIELKGGDDGIELAQIIREQYKIPYIFLTSHADKETLDRAKKVHPYGYLVKPYEEKNIFTTVEMALSNFANEARQKEEKEQEAGFVLNDSLFVRTGGMLVKLRFQDILYLEADANYTNVFTREKRFALRAILKDLEQKLTKYNFARIHKSYLINLEAIDAIDAQEVHIGQKRIPIGRSQHSWLVNHIKTL</sequence>
<dbReference type="PANTHER" id="PTHR37299">
    <property type="entry name" value="TRANSCRIPTIONAL REGULATOR-RELATED"/>
    <property type="match status" value="1"/>
</dbReference>
<dbReference type="Gene3D" id="3.40.50.2300">
    <property type="match status" value="1"/>
</dbReference>
<dbReference type="AlphaFoldDB" id="L8K1S9"/>
<keyword evidence="1" id="KW-0597">Phosphoprotein</keyword>
<dbReference type="InterPro" id="IPR011006">
    <property type="entry name" value="CheY-like_superfamily"/>
</dbReference>
<gene>
    <name evidence="4" type="ORF">C900_04264</name>
</gene>
<evidence type="ECO:0000313" key="4">
    <source>
        <dbReference type="EMBL" id="ELR73412.1"/>
    </source>
</evidence>
<dbReference type="EMBL" id="AMZN01000006">
    <property type="protein sequence ID" value="ELR73412.1"/>
    <property type="molecule type" value="Genomic_DNA"/>
</dbReference>
<dbReference type="GO" id="GO:0000156">
    <property type="term" value="F:phosphorelay response regulator activity"/>
    <property type="evidence" value="ECO:0007669"/>
    <property type="project" value="InterPro"/>
</dbReference>
<accession>L8K1S9</accession>
<dbReference type="Pfam" id="PF00072">
    <property type="entry name" value="Response_reg"/>
    <property type="match status" value="1"/>
</dbReference>
<evidence type="ECO:0000256" key="1">
    <source>
        <dbReference type="PROSITE-ProRule" id="PRU00169"/>
    </source>
</evidence>